<dbReference type="SMART" id="SM00603">
    <property type="entry name" value="LCCL"/>
    <property type="match status" value="1"/>
</dbReference>
<dbReference type="InterPro" id="IPR036609">
    <property type="entry name" value="LCCL_sf"/>
</dbReference>
<organism evidence="2 3">
    <name type="scientific">Eimeria tenella</name>
    <name type="common">Coccidian parasite</name>
    <dbReference type="NCBI Taxonomy" id="5802"/>
    <lineage>
        <taxon>Eukaryota</taxon>
        <taxon>Sar</taxon>
        <taxon>Alveolata</taxon>
        <taxon>Apicomplexa</taxon>
        <taxon>Conoidasida</taxon>
        <taxon>Coccidia</taxon>
        <taxon>Eucoccidiorida</taxon>
        <taxon>Eimeriorina</taxon>
        <taxon>Eimeriidae</taxon>
        <taxon>Eimeria</taxon>
    </lineage>
</organism>
<protein>
    <recommendedName>
        <fullName evidence="1">LCCL domain-containing protein</fullName>
    </recommendedName>
</protein>
<gene>
    <name evidence="2" type="ORF">ETH_00019800</name>
</gene>
<proteinExistence type="predicted"/>
<dbReference type="RefSeq" id="XP_013231273.1">
    <property type="nucleotide sequence ID" value="XM_013375819.1"/>
</dbReference>
<evidence type="ECO:0000313" key="2">
    <source>
        <dbReference type="EMBL" id="CDJ40523.1"/>
    </source>
</evidence>
<name>U6KUD5_EIMTE</name>
<dbReference type="InterPro" id="IPR004043">
    <property type="entry name" value="LCCL"/>
</dbReference>
<dbReference type="PROSITE" id="PS50820">
    <property type="entry name" value="LCCL"/>
    <property type="match status" value="2"/>
</dbReference>
<accession>U6KUD5</accession>
<dbReference type="OrthoDB" id="346248at2759"/>
<dbReference type="PANTHER" id="PTHR31331">
    <property type="entry name" value="LCCL DOMAIN PROTEIN (AFU_ORTHOLOGUE AFUA_5G08630)"/>
    <property type="match status" value="1"/>
</dbReference>
<dbReference type="OMA" id="QGHFGFY"/>
<dbReference type="PANTHER" id="PTHR31331:SF1">
    <property type="entry name" value="CYSTEINE RICH SECRETORY PROTEIN LCCL DOMAIN CONTAINING 2"/>
    <property type="match status" value="1"/>
</dbReference>
<reference evidence="2" key="1">
    <citation type="submission" date="2013-10" db="EMBL/GenBank/DDBJ databases">
        <title>Genomic analysis of the causative agents of coccidiosis in chickens.</title>
        <authorList>
            <person name="Reid A.J."/>
            <person name="Blake D."/>
            <person name="Billington K."/>
            <person name="Browne H."/>
            <person name="Dunn M."/>
            <person name="Hung S."/>
            <person name="Kawahara F."/>
            <person name="Miranda-Saavedra D."/>
            <person name="Mourier T."/>
            <person name="Nagra H."/>
            <person name="Otto T.D."/>
            <person name="Rawlings N."/>
            <person name="Sanchez A."/>
            <person name="Sanders M."/>
            <person name="Subramaniam C."/>
            <person name="Tay Y."/>
            <person name="Dear P."/>
            <person name="Doerig C."/>
            <person name="Gruber A."/>
            <person name="Parkinson J."/>
            <person name="Shirley M."/>
            <person name="Wan K.L."/>
            <person name="Berriman M."/>
            <person name="Tomley F."/>
            <person name="Pain A."/>
        </authorList>
    </citation>
    <scope>NUCLEOTIDE SEQUENCE [LARGE SCALE GENOMIC DNA]</scope>
    <source>
        <strain evidence="2">Houghton</strain>
    </source>
</reference>
<reference evidence="2" key="2">
    <citation type="submission" date="2013-10" db="EMBL/GenBank/DDBJ databases">
        <authorList>
            <person name="Aslett M."/>
        </authorList>
    </citation>
    <scope>NUCLEOTIDE SEQUENCE [LARGE SCALE GENOMIC DNA]</scope>
    <source>
        <strain evidence="2">Houghton</strain>
    </source>
</reference>
<sequence length="248" mass="25613">MIIGRASAAEADYFEGDILGVKLFNQEVPIATIQKAFSAEALAAHVPEVPSESRRTDDGRLCLSACSPQRPAWAAAAAAAAIPAKHAVYLSCSDSLRRPEFNGHIGQKILAHCPPDCLQGIAPLEGCRYYTSKSSVCKAGLHAGAVPKEGGNLLVTLAAGRASYDASQGHFGFYSPISSVCRAAMHAGALTNGGGEVELFASDARPKFAGSEMNGIKSESSGGYIRSFVFVVASPASSTRSSSSSGTG</sequence>
<dbReference type="SUPFAM" id="SSF69848">
    <property type="entry name" value="LCCL domain"/>
    <property type="match status" value="2"/>
</dbReference>
<dbReference type="Proteomes" id="UP000030747">
    <property type="component" value="Unassembled WGS sequence"/>
</dbReference>
<dbReference type="VEuPathDB" id="ToxoDB:ETH_00019800"/>
<dbReference type="InterPro" id="IPR051957">
    <property type="entry name" value="CRISP-LCCL_domain"/>
</dbReference>
<feature type="domain" description="LCCL" evidence="1">
    <location>
        <begin position="88"/>
        <end position="168"/>
    </location>
</feature>
<dbReference type="GeneID" id="25253088"/>
<keyword evidence="3" id="KW-1185">Reference proteome</keyword>
<evidence type="ECO:0000313" key="3">
    <source>
        <dbReference type="Proteomes" id="UP000030747"/>
    </source>
</evidence>
<feature type="domain" description="LCCL" evidence="1">
    <location>
        <begin position="169"/>
        <end position="228"/>
    </location>
</feature>
<evidence type="ECO:0000259" key="1">
    <source>
        <dbReference type="PROSITE" id="PS50820"/>
    </source>
</evidence>
<dbReference type="EMBL" id="HG675163">
    <property type="protein sequence ID" value="CDJ40523.1"/>
    <property type="molecule type" value="Genomic_DNA"/>
</dbReference>
<dbReference type="VEuPathDB" id="ToxoDB:ETH2_1232400"/>
<dbReference type="AlphaFoldDB" id="U6KUD5"/>
<dbReference type="Gene3D" id="2.170.130.20">
    <property type="entry name" value="LCCL-like domain"/>
    <property type="match status" value="2"/>
</dbReference>
<dbReference type="Pfam" id="PF03815">
    <property type="entry name" value="LCCL"/>
    <property type="match status" value="2"/>
</dbReference>